<evidence type="ECO:0000313" key="12">
    <source>
        <dbReference type="Proteomes" id="UP000233256"/>
    </source>
</evidence>
<evidence type="ECO:0000256" key="4">
    <source>
        <dbReference type="ARBA" id="ARBA00022845"/>
    </source>
</evidence>
<dbReference type="Proteomes" id="UP000233256">
    <property type="component" value="Unassembled WGS sequence"/>
</dbReference>
<evidence type="ECO:0000256" key="8">
    <source>
        <dbReference type="ARBA" id="ARBA00035241"/>
    </source>
</evidence>
<dbReference type="InterPro" id="IPR023673">
    <property type="entry name" value="Ribosomal_uL1_CS"/>
</dbReference>
<dbReference type="PANTHER" id="PTHR36427:SF3">
    <property type="entry name" value="LARGE RIBOSOMAL SUBUNIT PROTEIN UL1M"/>
    <property type="match status" value="1"/>
</dbReference>
<dbReference type="InterPro" id="IPR005878">
    <property type="entry name" value="Ribosom_uL1_bac-type"/>
</dbReference>
<proteinExistence type="inferred from homology"/>
<dbReference type="GO" id="GO:0006412">
    <property type="term" value="P:translation"/>
    <property type="evidence" value="ECO:0007669"/>
    <property type="project" value="UniProtKB-UniRule"/>
</dbReference>
<evidence type="ECO:0000256" key="1">
    <source>
        <dbReference type="ARBA" id="ARBA00010531"/>
    </source>
</evidence>
<protein>
    <recommendedName>
        <fullName evidence="8 9">Large ribosomal subunit protein uL1</fullName>
    </recommendedName>
</protein>
<dbReference type="AlphaFoldDB" id="A0A2N1PSX7"/>
<dbReference type="PIRSF" id="PIRSF002155">
    <property type="entry name" value="Ribosomal_L1"/>
    <property type="match status" value="1"/>
</dbReference>
<comment type="function">
    <text evidence="9">Binds directly to 23S rRNA. The L1 stalk is quite mobile in the ribosome, and is involved in E site tRNA release.</text>
</comment>
<keyword evidence="4 9" id="KW-0810">Translation regulation</keyword>
<organism evidence="11 12">
    <name type="scientific">Candidatus Wallbacteria bacterium HGW-Wallbacteria-1</name>
    <dbReference type="NCBI Taxonomy" id="2013854"/>
    <lineage>
        <taxon>Bacteria</taxon>
        <taxon>Candidatus Walliibacteriota</taxon>
    </lineage>
</organism>
<dbReference type="GO" id="GO:0015934">
    <property type="term" value="C:large ribosomal subunit"/>
    <property type="evidence" value="ECO:0007669"/>
    <property type="project" value="InterPro"/>
</dbReference>
<dbReference type="PANTHER" id="PTHR36427">
    <property type="entry name" value="54S RIBOSOMAL PROTEIN L1, MITOCHONDRIAL"/>
    <property type="match status" value="1"/>
</dbReference>
<dbReference type="InterPro" id="IPR016095">
    <property type="entry name" value="Ribosomal_uL1_3-a/b-sand"/>
</dbReference>
<comment type="similarity">
    <text evidence="1 9 10">Belongs to the universal ribosomal protein uL1 family.</text>
</comment>
<dbReference type="CDD" id="cd00403">
    <property type="entry name" value="Ribosomal_L1"/>
    <property type="match status" value="1"/>
</dbReference>
<evidence type="ECO:0000256" key="10">
    <source>
        <dbReference type="RuleBase" id="RU000659"/>
    </source>
</evidence>
<dbReference type="NCBIfam" id="TIGR01169">
    <property type="entry name" value="rplA_bact"/>
    <property type="match status" value="1"/>
</dbReference>
<dbReference type="GO" id="GO:0019843">
    <property type="term" value="F:rRNA binding"/>
    <property type="evidence" value="ECO:0007669"/>
    <property type="project" value="UniProtKB-UniRule"/>
</dbReference>
<dbReference type="EMBL" id="PGXC01000003">
    <property type="protein sequence ID" value="PKK91441.1"/>
    <property type="molecule type" value="Genomic_DNA"/>
</dbReference>
<dbReference type="Gene3D" id="3.30.190.20">
    <property type="match status" value="1"/>
</dbReference>
<dbReference type="GO" id="GO:0003735">
    <property type="term" value="F:structural constituent of ribosome"/>
    <property type="evidence" value="ECO:0007669"/>
    <property type="project" value="InterPro"/>
</dbReference>
<gene>
    <name evidence="9" type="primary">rplA</name>
    <name evidence="11" type="ORF">CVV64_06685</name>
</gene>
<evidence type="ECO:0000256" key="7">
    <source>
        <dbReference type="ARBA" id="ARBA00023274"/>
    </source>
</evidence>
<dbReference type="Gene3D" id="3.40.50.790">
    <property type="match status" value="1"/>
</dbReference>
<evidence type="ECO:0000256" key="6">
    <source>
        <dbReference type="ARBA" id="ARBA00022980"/>
    </source>
</evidence>
<evidence type="ECO:0000256" key="2">
    <source>
        <dbReference type="ARBA" id="ARBA00022491"/>
    </source>
</evidence>
<evidence type="ECO:0000256" key="9">
    <source>
        <dbReference type="HAMAP-Rule" id="MF_01318"/>
    </source>
</evidence>
<comment type="function">
    <text evidence="9">Protein L1 is also a translational repressor protein, it controls the translation of the L11 operon by binding to its mRNA.</text>
</comment>
<dbReference type="SUPFAM" id="SSF56808">
    <property type="entry name" value="Ribosomal protein L1"/>
    <property type="match status" value="1"/>
</dbReference>
<dbReference type="InterPro" id="IPR028364">
    <property type="entry name" value="Ribosomal_uL1/biogenesis"/>
</dbReference>
<dbReference type="HAMAP" id="MF_01318_B">
    <property type="entry name" value="Ribosomal_uL1_B"/>
    <property type="match status" value="1"/>
</dbReference>
<accession>A0A2N1PSX7</accession>
<comment type="caution">
    <text evidence="11">The sequence shown here is derived from an EMBL/GenBank/DDBJ whole genome shotgun (WGS) entry which is preliminary data.</text>
</comment>
<dbReference type="GO" id="GO:0000049">
    <property type="term" value="F:tRNA binding"/>
    <property type="evidence" value="ECO:0007669"/>
    <property type="project" value="UniProtKB-KW"/>
</dbReference>
<evidence type="ECO:0000313" key="11">
    <source>
        <dbReference type="EMBL" id="PKK91441.1"/>
    </source>
</evidence>
<dbReference type="GO" id="GO:0006417">
    <property type="term" value="P:regulation of translation"/>
    <property type="evidence" value="ECO:0007669"/>
    <property type="project" value="UniProtKB-KW"/>
</dbReference>
<dbReference type="Pfam" id="PF00687">
    <property type="entry name" value="Ribosomal_L1"/>
    <property type="match status" value="1"/>
</dbReference>
<name>A0A2N1PSX7_9BACT</name>
<dbReference type="InterPro" id="IPR002143">
    <property type="entry name" value="Ribosomal_uL1"/>
</dbReference>
<evidence type="ECO:0000256" key="3">
    <source>
        <dbReference type="ARBA" id="ARBA00022730"/>
    </source>
</evidence>
<keyword evidence="5 9" id="KW-0694">RNA-binding</keyword>
<dbReference type="InterPro" id="IPR023674">
    <property type="entry name" value="Ribosomal_uL1-like"/>
</dbReference>
<sequence length="238" mass="26431">MKRGKKIKNAYSTFDRSQEHEVQEALEHLRKTTFVKFDETVEMHFRLGVDPRHADQQVRGTVVLPNGTGKDVRVLVFAKGEKENEAKAAGADHVGGEELVDKIQKEGWLEFDKVVATPDMMKFVGRLGKILGPRGMMPNPKSGTTTMDVGKAVTDLKSGKIEYRVDRYGIIHTIVGKLSFDDVKLIENLCTVTKAVIKAKPQAAKGTYMKSVFLSSSMGVGIKLDANKLKKYVEEATF</sequence>
<keyword evidence="9" id="KW-0820">tRNA-binding</keyword>
<dbReference type="FunFam" id="3.40.50.790:FF:000001">
    <property type="entry name" value="50S ribosomal protein L1"/>
    <property type="match status" value="1"/>
</dbReference>
<reference evidence="11 12" key="1">
    <citation type="journal article" date="2017" name="ISME J.">
        <title>Potential for microbial H2 and metal transformations associated with novel bacteria and archaea in deep terrestrial subsurface sediments.</title>
        <authorList>
            <person name="Hernsdorf A.W."/>
            <person name="Amano Y."/>
            <person name="Miyakawa K."/>
            <person name="Ise K."/>
            <person name="Suzuki Y."/>
            <person name="Anantharaman K."/>
            <person name="Probst A."/>
            <person name="Burstein D."/>
            <person name="Thomas B.C."/>
            <person name="Banfield J.F."/>
        </authorList>
    </citation>
    <scope>NUCLEOTIDE SEQUENCE [LARGE SCALE GENOMIC DNA]</scope>
    <source>
        <strain evidence="11">HGW-Wallbacteria-1</strain>
    </source>
</reference>
<keyword evidence="3 9" id="KW-0699">rRNA-binding</keyword>
<keyword evidence="2 9" id="KW-0678">Repressor</keyword>
<comment type="subunit">
    <text evidence="9">Part of the 50S ribosomal subunit.</text>
</comment>
<dbReference type="PROSITE" id="PS01199">
    <property type="entry name" value="RIBOSOMAL_L1"/>
    <property type="match status" value="1"/>
</dbReference>
<keyword evidence="7 9" id="KW-0687">Ribonucleoprotein</keyword>
<keyword evidence="6 9" id="KW-0689">Ribosomal protein</keyword>
<evidence type="ECO:0000256" key="5">
    <source>
        <dbReference type="ARBA" id="ARBA00022884"/>
    </source>
</evidence>